<dbReference type="RefSeq" id="WP_015759358.1">
    <property type="nucleotide sequence ID" value="NC_013216.1"/>
</dbReference>
<sequence>MPLIELSLLYKGLVVMGKFLVGHGAIAGKAFIALKSAIAAYGLPSVISTVVTTGIVIGGIKWTEERITNVQKIVRGLQEEDYQAAIENFVRLSIATHIPQHVLIDRIGDYLSAAGNDYETIQKVKGALYEIKKHIDDEN</sequence>
<evidence type="ECO:0000256" key="1">
    <source>
        <dbReference type="SAM" id="Phobius"/>
    </source>
</evidence>
<evidence type="ECO:0000313" key="2">
    <source>
        <dbReference type="EMBL" id="ACV64683.1"/>
    </source>
</evidence>
<dbReference type="AlphaFoldDB" id="C8VY54"/>
<protein>
    <submittedName>
        <fullName evidence="2">Uncharacterized protein</fullName>
    </submittedName>
</protein>
<dbReference type="EMBL" id="CP001720">
    <property type="protein sequence ID" value="ACV64683.1"/>
    <property type="molecule type" value="Genomic_DNA"/>
</dbReference>
<reference evidence="2 3" key="1">
    <citation type="journal article" date="2009" name="Stand. Genomic Sci.">
        <title>Complete genome sequence of Desulfotomaculum acetoxidans type strain (5575).</title>
        <authorList>
            <person name="Spring S."/>
            <person name="Lapidus A."/>
            <person name="Schroder M."/>
            <person name="Gleim D."/>
            <person name="Sims D."/>
            <person name="Meincke L."/>
            <person name="Glavina Del Rio T."/>
            <person name="Tice H."/>
            <person name="Copeland A."/>
            <person name="Cheng J.F."/>
            <person name="Lucas S."/>
            <person name="Chen F."/>
            <person name="Nolan M."/>
            <person name="Bruce D."/>
            <person name="Goodwin L."/>
            <person name="Pitluck S."/>
            <person name="Ivanova N."/>
            <person name="Mavromatis K."/>
            <person name="Mikhailova N."/>
            <person name="Pati A."/>
            <person name="Chen A."/>
            <person name="Palaniappan K."/>
            <person name="Land M."/>
            <person name="Hauser L."/>
            <person name="Chang Y.J."/>
            <person name="Jeffries C.D."/>
            <person name="Chain P."/>
            <person name="Saunders E."/>
            <person name="Brettin T."/>
            <person name="Detter J.C."/>
            <person name="Goker M."/>
            <person name="Bristow J."/>
            <person name="Eisen J.A."/>
            <person name="Markowitz V."/>
            <person name="Hugenholtz P."/>
            <person name="Kyrpides N.C."/>
            <person name="Klenk H.P."/>
            <person name="Han C."/>
        </authorList>
    </citation>
    <scope>NUCLEOTIDE SEQUENCE [LARGE SCALE GENOMIC DNA]</scope>
    <source>
        <strain evidence="3">ATCC 49208 / DSM 771 / VKM B-1644</strain>
    </source>
</reference>
<keyword evidence="3" id="KW-1185">Reference proteome</keyword>
<feature type="transmembrane region" description="Helical" evidence="1">
    <location>
        <begin position="12"/>
        <end position="32"/>
    </location>
</feature>
<dbReference type="HOGENOM" id="CLU_1841877_0_0_9"/>
<feature type="transmembrane region" description="Helical" evidence="1">
    <location>
        <begin position="38"/>
        <end position="60"/>
    </location>
</feature>
<dbReference type="KEGG" id="dae:Dtox_3990"/>
<organism evidence="2 3">
    <name type="scientific">Desulfofarcimen acetoxidans (strain ATCC 49208 / DSM 771 / KCTC 5769 / VKM B-1644 / 5575)</name>
    <name type="common">Desulfotomaculum acetoxidans</name>
    <dbReference type="NCBI Taxonomy" id="485916"/>
    <lineage>
        <taxon>Bacteria</taxon>
        <taxon>Bacillati</taxon>
        <taxon>Bacillota</taxon>
        <taxon>Clostridia</taxon>
        <taxon>Eubacteriales</taxon>
        <taxon>Peptococcaceae</taxon>
        <taxon>Desulfofarcimen</taxon>
    </lineage>
</organism>
<accession>C8VY54</accession>
<evidence type="ECO:0000313" key="3">
    <source>
        <dbReference type="Proteomes" id="UP000002217"/>
    </source>
</evidence>
<keyword evidence="1" id="KW-1133">Transmembrane helix</keyword>
<dbReference type="Proteomes" id="UP000002217">
    <property type="component" value="Chromosome"/>
</dbReference>
<gene>
    <name evidence="2" type="ordered locus">Dtox_3990</name>
</gene>
<proteinExistence type="predicted"/>
<keyword evidence="1" id="KW-0812">Transmembrane</keyword>
<name>C8VY54_DESAS</name>
<keyword evidence="1" id="KW-0472">Membrane</keyword>